<gene>
    <name evidence="2" type="ORF">ABEG17_01235</name>
</gene>
<evidence type="ECO:0000313" key="2">
    <source>
        <dbReference type="EMBL" id="XBO43982.1"/>
    </source>
</evidence>
<sequence>MTKGEDGMAGPQYDFEAIKGLATKWGTEWDEKSTKALGHIKSGKLDQDAFSEAQAAQAFGALYTDAHAVYLATIEGVQKDLADFREKLRLAAETMEKHDGNAAAVMQTLASRWTSDEGFHSAQAGKREEDEIARKHKEDGTPAPSVQTEQTSAQDGGAPDSGSTAADGSGQKVYGGDGSGTSAPPPDDKDTKTESYASNQNPYANNAPQY</sequence>
<evidence type="ECO:0000256" key="1">
    <source>
        <dbReference type="SAM" id="MobiDB-lite"/>
    </source>
</evidence>
<name>A0AAU7JU85_9MICO</name>
<feature type="region of interest" description="Disordered" evidence="1">
    <location>
        <begin position="115"/>
        <end position="210"/>
    </location>
</feature>
<feature type="compositionally biased region" description="Polar residues" evidence="1">
    <location>
        <begin position="194"/>
        <end position="210"/>
    </location>
</feature>
<accession>A0AAU7JU85</accession>
<feature type="compositionally biased region" description="Basic and acidic residues" evidence="1">
    <location>
        <begin position="115"/>
        <end position="140"/>
    </location>
</feature>
<organism evidence="2">
    <name type="scientific">Pedococcus sp. KACC 23699</name>
    <dbReference type="NCBI Taxonomy" id="3149228"/>
    <lineage>
        <taxon>Bacteria</taxon>
        <taxon>Bacillati</taxon>
        <taxon>Actinomycetota</taxon>
        <taxon>Actinomycetes</taxon>
        <taxon>Micrococcales</taxon>
        <taxon>Intrasporangiaceae</taxon>
        <taxon>Pedococcus</taxon>
    </lineage>
</organism>
<dbReference type="AlphaFoldDB" id="A0AAU7JU85"/>
<dbReference type="EMBL" id="CP157483">
    <property type="protein sequence ID" value="XBO43982.1"/>
    <property type="molecule type" value="Genomic_DNA"/>
</dbReference>
<proteinExistence type="predicted"/>
<feature type="compositionally biased region" description="Polar residues" evidence="1">
    <location>
        <begin position="144"/>
        <end position="154"/>
    </location>
</feature>
<protein>
    <submittedName>
        <fullName evidence="2">Uncharacterized protein</fullName>
    </submittedName>
</protein>
<reference evidence="2" key="1">
    <citation type="submission" date="2024-05" db="EMBL/GenBank/DDBJ databases">
        <authorList>
            <person name="Kim S."/>
            <person name="Heo J."/>
            <person name="Choi H."/>
            <person name="Choi Y."/>
            <person name="Kwon S.-W."/>
            <person name="Kim Y."/>
        </authorList>
    </citation>
    <scope>NUCLEOTIDE SEQUENCE</scope>
    <source>
        <strain evidence="2">KACC 23699</strain>
    </source>
</reference>
<dbReference type="RefSeq" id="WP_406831435.1">
    <property type="nucleotide sequence ID" value="NZ_CP157483.1"/>
</dbReference>